<name>A0AAN9L616_CANGL</name>
<comment type="caution">
    <text evidence="1">The sequence shown here is derived from an EMBL/GenBank/DDBJ whole genome shotgun (WGS) entry which is preliminary data.</text>
</comment>
<accession>A0AAN9L616</accession>
<proteinExistence type="predicted"/>
<evidence type="ECO:0000313" key="2">
    <source>
        <dbReference type="Proteomes" id="UP001367508"/>
    </source>
</evidence>
<gene>
    <name evidence="1" type="ORF">VNO77_24306</name>
</gene>
<dbReference type="Proteomes" id="UP001367508">
    <property type="component" value="Unassembled WGS sequence"/>
</dbReference>
<reference evidence="1 2" key="1">
    <citation type="submission" date="2024-01" db="EMBL/GenBank/DDBJ databases">
        <title>The genomes of 5 underutilized Papilionoideae crops provide insights into root nodulation and disease resistanc.</title>
        <authorList>
            <person name="Jiang F."/>
        </authorList>
    </citation>
    <scope>NUCLEOTIDE SEQUENCE [LARGE SCALE GENOMIC DNA]</scope>
    <source>
        <strain evidence="1">LVBAO_FW01</strain>
        <tissue evidence="1">Leaves</tissue>
    </source>
</reference>
<organism evidence="1 2">
    <name type="scientific">Canavalia gladiata</name>
    <name type="common">Sword bean</name>
    <name type="synonym">Dolichos gladiatus</name>
    <dbReference type="NCBI Taxonomy" id="3824"/>
    <lineage>
        <taxon>Eukaryota</taxon>
        <taxon>Viridiplantae</taxon>
        <taxon>Streptophyta</taxon>
        <taxon>Embryophyta</taxon>
        <taxon>Tracheophyta</taxon>
        <taxon>Spermatophyta</taxon>
        <taxon>Magnoliopsida</taxon>
        <taxon>eudicotyledons</taxon>
        <taxon>Gunneridae</taxon>
        <taxon>Pentapetalae</taxon>
        <taxon>rosids</taxon>
        <taxon>fabids</taxon>
        <taxon>Fabales</taxon>
        <taxon>Fabaceae</taxon>
        <taxon>Papilionoideae</taxon>
        <taxon>50 kb inversion clade</taxon>
        <taxon>NPAAA clade</taxon>
        <taxon>indigoferoid/millettioid clade</taxon>
        <taxon>Phaseoleae</taxon>
        <taxon>Canavalia</taxon>
    </lineage>
</organism>
<sequence length="70" mass="7899">MDLVKGNEMKCFCTLLSLVEIDVPHPHVTVAFWFSLVVVESTLPINGEPLHTILSCELKFRTTKLPSFLL</sequence>
<keyword evidence="2" id="KW-1185">Reference proteome</keyword>
<evidence type="ECO:0000313" key="1">
    <source>
        <dbReference type="EMBL" id="KAK7330120.1"/>
    </source>
</evidence>
<dbReference type="EMBL" id="JAYMYQ010000005">
    <property type="protein sequence ID" value="KAK7330120.1"/>
    <property type="molecule type" value="Genomic_DNA"/>
</dbReference>
<protein>
    <submittedName>
        <fullName evidence="1">Uncharacterized protein</fullName>
    </submittedName>
</protein>
<dbReference type="AlphaFoldDB" id="A0AAN9L616"/>